<accession>A0AAV6VXJ5</accession>
<evidence type="ECO:0000313" key="2">
    <source>
        <dbReference type="Proteomes" id="UP000827092"/>
    </source>
</evidence>
<reference evidence="1 2" key="1">
    <citation type="journal article" date="2022" name="Nat. Ecol. Evol.">
        <title>A masculinizing supergene underlies an exaggerated male reproductive morph in a spider.</title>
        <authorList>
            <person name="Hendrickx F."/>
            <person name="De Corte Z."/>
            <person name="Sonet G."/>
            <person name="Van Belleghem S.M."/>
            <person name="Kostlbacher S."/>
            <person name="Vangestel C."/>
        </authorList>
    </citation>
    <scope>NUCLEOTIDE SEQUENCE [LARGE SCALE GENOMIC DNA]</scope>
    <source>
        <strain evidence="1">W744_W776</strain>
    </source>
</reference>
<proteinExistence type="predicted"/>
<gene>
    <name evidence="1" type="ORF">JTE90_006391</name>
</gene>
<protein>
    <submittedName>
        <fullName evidence="1">Uncharacterized protein</fullName>
    </submittedName>
</protein>
<dbReference type="Proteomes" id="UP000827092">
    <property type="component" value="Unassembled WGS sequence"/>
</dbReference>
<dbReference type="AlphaFoldDB" id="A0AAV6VXJ5"/>
<comment type="caution">
    <text evidence="1">The sequence shown here is derived from an EMBL/GenBank/DDBJ whole genome shotgun (WGS) entry which is preliminary data.</text>
</comment>
<organism evidence="1 2">
    <name type="scientific">Oedothorax gibbosus</name>
    <dbReference type="NCBI Taxonomy" id="931172"/>
    <lineage>
        <taxon>Eukaryota</taxon>
        <taxon>Metazoa</taxon>
        <taxon>Ecdysozoa</taxon>
        <taxon>Arthropoda</taxon>
        <taxon>Chelicerata</taxon>
        <taxon>Arachnida</taxon>
        <taxon>Araneae</taxon>
        <taxon>Araneomorphae</taxon>
        <taxon>Entelegynae</taxon>
        <taxon>Araneoidea</taxon>
        <taxon>Linyphiidae</taxon>
        <taxon>Erigoninae</taxon>
        <taxon>Oedothorax</taxon>
    </lineage>
</organism>
<name>A0AAV6VXJ5_9ARAC</name>
<keyword evidence="2" id="KW-1185">Reference proteome</keyword>
<evidence type="ECO:0000313" key="1">
    <source>
        <dbReference type="EMBL" id="KAG8200810.1"/>
    </source>
</evidence>
<sequence length="68" mass="7798">MEISCVLYVEAVKCRPWMPPLMNRRRRPSDGELPQRSIGTTAAVTHATDETRMFIQINSYIFAEDIAL</sequence>
<dbReference type="EMBL" id="JAFNEN010000013">
    <property type="protein sequence ID" value="KAG8200810.1"/>
    <property type="molecule type" value="Genomic_DNA"/>
</dbReference>